<dbReference type="EMBL" id="JAGMUU010000051">
    <property type="protein sequence ID" value="KAH7112322.1"/>
    <property type="molecule type" value="Genomic_DNA"/>
</dbReference>
<evidence type="ECO:0000256" key="7">
    <source>
        <dbReference type="ARBA" id="ARBA00022801"/>
    </source>
</evidence>
<evidence type="ECO:0000256" key="13">
    <source>
        <dbReference type="SAM" id="SignalP"/>
    </source>
</evidence>
<dbReference type="Proteomes" id="UP000717696">
    <property type="component" value="Unassembled WGS sequence"/>
</dbReference>
<evidence type="ECO:0000256" key="3">
    <source>
        <dbReference type="ARBA" id="ARBA00013095"/>
    </source>
</evidence>
<keyword evidence="6 13" id="KW-0732">Signal</keyword>
<feature type="chain" id="PRO_5040486758" description="cutinase" evidence="13">
    <location>
        <begin position="17"/>
        <end position="229"/>
    </location>
</feature>
<gene>
    <name evidence="14" type="ORF">B0J13DRAFT_659185</name>
</gene>
<dbReference type="GO" id="GO:0050525">
    <property type="term" value="F:cutinase activity"/>
    <property type="evidence" value="ECO:0007669"/>
    <property type="project" value="UniProtKB-EC"/>
</dbReference>
<proteinExistence type="inferred from homology"/>
<evidence type="ECO:0000256" key="11">
    <source>
        <dbReference type="PIRSR" id="PIRSR611150-1"/>
    </source>
</evidence>
<evidence type="ECO:0000256" key="6">
    <source>
        <dbReference type="ARBA" id="ARBA00022729"/>
    </source>
</evidence>
<dbReference type="Pfam" id="PF01083">
    <property type="entry name" value="Cutinase"/>
    <property type="match status" value="1"/>
</dbReference>
<feature type="active site" evidence="11">
    <location>
        <position position="191"/>
    </location>
</feature>
<reference evidence="14" key="1">
    <citation type="journal article" date="2021" name="Nat. Commun.">
        <title>Genetic determinants of endophytism in the Arabidopsis root mycobiome.</title>
        <authorList>
            <person name="Mesny F."/>
            <person name="Miyauchi S."/>
            <person name="Thiergart T."/>
            <person name="Pickel B."/>
            <person name="Atanasova L."/>
            <person name="Karlsson M."/>
            <person name="Huettel B."/>
            <person name="Barry K.W."/>
            <person name="Haridas S."/>
            <person name="Chen C."/>
            <person name="Bauer D."/>
            <person name="Andreopoulos W."/>
            <person name="Pangilinan J."/>
            <person name="LaButti K."/>
            <person name="Riley R."/>
            <person name="Lipzen A."/>
            <person name="Clum A."/>
            <person name="Drula E."/>
            <person name="Henrissat B."/>
            <person name="Kohler A."/>
            <person name="Grigoriev I.V."/>
            <person name="Martin F.M."/>
            <person name="Hacquard S."/>
        </authorList>
    </citation>
    <scope>NUCLEOTIDE SEQUENCE</scope>
    <source>
        <strain evidence="14">MPI-CAGE-AT-0021</strain>
    </source>
</reference>
<feature type="active site" description="Nucleophile" evidence="11">
    <location>
        <position position="136"/>
    </location>
</feature>
<evidence type="ECO:0000256" key="1">
    <source>
        <dbReference type="ARBA" id="ARBA00004613"/>
    </source>
</evidence>
<comment type="catalytic activity">
    <reaction evidence="10">
        <text>cutin + H2O = cutin monomers.</text>
        <dbReference type="EC" id="3.1.1.74"/>
    </reaction>
</comment>
<evidence type="ECO:0000256" key="10">
    <source>
        <dbReference type="ARBA" id="ARBA00034045"/>
    </source>
</evidence>
<dbReference type="AlphaFoldDB" id="A0A9P9I9Z2"/>
<feature type="disulfide bond" evidence="12">
    <location>
        <begin position="187"/>
        <end position="194"/>
    </location>
</feature>
<dbReference type="PRINTS" id="PR00129">
    <property type="entry name" value="CUTINASE"/>
</dbReference>
<dbReference type="PANTHER" id="PTHR48250:SF3">
    <property type="entry name" value="CUTINASE 1-RELATED"/>
    <property type="match status" value="1"/>
</dbReference>
<dbReference type="InterPro" id="IPR029058">
    <property type="entry name" value="AB_hydrolase_fold"/>
</dbReference>
<evidence type="ECO:0000256" key="2">
    <source>
        <dbReference type="ARBA" id="ARBA00007534"/>
    </source>
</evidence>
<evidence type="ECO:0000313" key="14">
    <source>
        <dbReference type="EMBL" id="KAH7112322.1"/>
    </source>
</evidence>
<feature type="signal peptide" evidence="13">
    <location>
        <begin position="1"/>
        <end position="16"/>
    </location>
</feature>
<dbReference type="Gene3D" id="3.40.50.1820">
    <property type="entry name" value="alpha/beta hydrolase"/>
    <property type="match status" value="1"/>
</dbReference>
<name>A0A9P9I9Z2_9HYPO</name>
<evidence type="ECO:0000313" key="15">
    <source>
        <dbReference type="Proteomes" id="UP000717696"/>
    </source>
</evidence>
<keyword evidence="8" id="KW-0843">Virulence</keyword>
<keyword evidence="9 12" id="KW-1015">Disulfide bond</keyword>
<organism evidence="14 15">
    <name type="scientific">Dactylonectria estremocensis</name>
    <dbReference type="NCBI Taxonomy" id="1079267"/>
    <lineage>
        <taxon>Eukaryota</taxon>
        <taxon>Fungi</taxon>
        <taxon>Dikarya</taxon>
        <taxon>Ascomycota</taxon>
        <taxon>Pezizomycotina</taxon>
        <taxon>Sordariomycetes</taxon>
        <taxon>Hypocreomycetidae</taxon>
        <taxon>Hypocreales</taxon>
        <taxon>Nectriaceae</taxon>
        <taxon>Dactylonectria</taxon>
    </lineage>
</organism>
<comment type="caution">
    <text evidence="14">The sequence shown here is derived from an EMBL/GenBank/DDBJ whole genome shotgun (WGS) entry which is preliminary data.</text>
</comment>
<accession>A0A9P9I9Z2</accession>
<dbReference type="InterPro" id="IPR011150">
    <property type="entry name" value="Cutinase_monf"/>
</dbReference>
<evidence type="ECO:0000256" key="12">
    <source>
        <dbReference type="PIRSR" id="PIRSR611150-2"/>
    </source>
</evidence>
<evidence type="ECO:0000256" key="5">
    <source>
        <dbReference type="ARBA" id="ARBA00022525"/>
    </source>
</evidence>
<dbReference type="OrthoDB" id="3225429at2759"/>
<keyword evidence="15" id="KW-1185">Reference proteome</keyword>
<evidence type="ECO:0000256" key="8">
    <source>
        <dbReference type="ARBA" id="ARBA00023026"/>
    </source>
</evidence>
<dbReference type="PANTHER" id="PTHR48250">
    <property type="entry name" value="CUTINASE 2-RELATED"/>
    <property type="match status" value="1"/>
</dbReference>
<evidence type="ECO:0000256" key="9">
    <source>
        <dbReference type="ARBA" id="ARBA00023157"/>
    </source>
</evidence>
<keyword evidence="5" id="KW-0964">Secreted</keyword>
<protein>
    <recommendedName>
        <fullName evidence="3">cutinase</fullName>
        <ecNumber evidence="3">3.1.1.74</ecNumber>
    </recommendedName>
</protein>
<evidence type="ECO:0000256" key="4">
    <source>
        <dbReference type="ARBA" id="ARBA00022487"/>
    </source>
</evidence>
<dbReference type="SMART" id="SM01110">
    <property type="entry name" value="Cutinase"/>
    <property type="match status" value="1"/>
</dbReference>
<dbReference type="FunFam" id="3.40.50.1820:FF:000235">
    <property type="entry name" value="Cutinase 1"/>
    <property type="match status" value="1"/>
</dbReference>
<comment type="similarity">
    <text evidence="2">Belongs to the cutinase family.</text>
</comment>
<keyword evidence="4" id="KW-0719">Serine esterase</keyword>
<dbReference type="SUPFAM" id="SSF53474">
    <property type="entry name" value="alpha/beta-Hydrolases"/>
    <property type="match status" value="1"/>
</dbReference>
<dbReference type="GO" id="GO:0016052">
    <property type="term" value="P:carbohydrate catabolic process"/>
    <property type="evidence" value="ECO:0007669"/>
    <property type="project" value="TreeGrafter"/>
</dbReference>
<dbReference type="GO" id="GO:0005576">
    <property type="term" value="C:extracellular region"/>
    <property type="evidence" value="ECO:0007669"/>
    <property type="project" value="UniProtKB-SubCell"/>
</dbReference>
<comment type="subcellular location">
    <subcellularLocation>
        <location evidence="1">Secreted</location>
    </subcellularLocation>
</comment>
<dbReference type="InterPro" id="IPR000675">
    <property type="entry name" value="Cutinase/axe"/>
</dbReference>
<dbReference type="EC" id="3.1.1.74" evidence="3"/>
<sequence>MKFLPIVALLAGLSKALPLDAAANDGSLTTRALFSSDELLDGDVGSCPSVIFVYARGSLEFGNLGFLGGLVGDGIKAVLGEDQVWTQGVGGDYSAAIGDNGLPDGTSPEAIQEMIGLFELADRKCPNATLVSGGWSQGAALVAASIRDLNPTIRGKIAGVILFGYTKNKQNNGRIPNYPADRLRVFCNDGDAVCEGELSITVPHLFYLSEARREAPEFLVEQINMLVYW</sequence>
<keyword evidence="7" id="KW-0378">Hydrolase</keyword>
<feature type="active site" description="Proton donor/acceptor" evidence="11">
    <location>
        <position position="204"/>
    </location>
</feature>
<feature type="disulfide bond" evidence="12">
    <location>
        <begin position="47"/>
        <end position="125"/>
    </location>
</feature>